<dbReference type="Gene3D" id="3.40.50.300">
    <property type="entry name" value="P-loop containing nucleotide triphosphate hydrolases"/>
    <property type="match status" value="1"/>
</dbReference>
<keyword evidence="3" id="KW-0805">Transcription regulation</keyword>
<evidence type="ECO:0000256" key="6">
    <source>
        <dbReference type="SAM" id="MobiDB-lite"/>
    </source>
</evidence>
<dbReference type="CDD" id="cd00009">
    <property type="entry name" value="AAA"/>
    <property type="match status" value="1"/>
</dbReference>
<feature type="domain" description="Sigma-54 factor interaction" evidence="7">
    <location>
        <begin position="213"/>
        <end position="444"/>
    </location>
</feature>
<evidence type="ECO:0000256" key="3">
    <source>
        <dbReference type="ARBA" id="ARBA00023015"/>
    </source>
</evidence>
<dbReference type="SMART" id="SM00382">
    <property type="entry name" value="AAA"/>
    <property type="match status" value="1"/>
</dbReference>
<organism evidence="8 9">
    <name type="scientific">Hyalangium minutum</name>
    <dbReference type="NCBI Taxonomy" id="394096"/>
    <lineage>
        <taxon>Bacteria</taxon>
        <taxon>Pseudomonadati</taxon>
        <taxon>Myxococcota</taxon>
        <taxon>Myxococcia</taxon>
        <taxon>Myxococcales</taxon>
        <taxon>Cystobacterineae</taxon>
        <taxon>Archangiaceae</taxon>
        <taxon>Hyalangium</taxon>
    </lineage>
</organism>
<dbReference type="PROSITE" id="PS00676">
    <property type="entry name" value="SIGMA54_INTERACT_2"/>
    <property type="match status" value="1"/>
</dbReference>
<dbReference type="PROSITE" id="PS50045">
    <property type="entry name" value="SIGMA54_INTERACT_4"/>
    <property type="match status" value="1"/>
</dbReference>
<dbReference type="EMBL" id="JMCB01000020">
    <property type="protein sequence ID" value="KFE62672.1"/>
    <property type="molecule type" value="Genomic_DNA"/>
</dbReference>
<keyword evidence="4" id="KW-0238">DNA-binding</keyword>
<comment type="caution">
    <text evidence="8">The sequence shown here is derived from an EMBL/GenBank/DDBJ whole genome shotgun (WGS) entry which is preliminary data.</text>
</comment>
<dbReference type="InterPro" id="IPR058031">
    <property type="entry name" value="AAA_lid_NorR"/>
</dbReference>
<dbReference type="GO" id="GO:0006355">
    <property type="term" value="P:regulation of DNA-templated transcription"/>
    <property type="evidence" value="ECO:0007669"/>
    <property type="project" value="InterPro"/>
</dbReference>
<dbReference type="PROSITE" id="PS00688">
    <property type="entry name" value="SIGMA54_INTERACT_3"/>
    <property type="match status" value="1"/>
</dbReference>
<dbReference type="InterPro" id="IPR003593">
    <property type="entry name" value="AAA+_ATPase"/>
</dbReference>
<dbReference type="RefSeq" id="WP_276203677.1">
    <property type="nucleotide sequence ID" value="NZ_JMCB01000020.1"/>
</dbReference>
<evidence type="ECO:0000256" key="4">
    <source>
        <dbReference type="ARBA" id="ARBA00023125"/>
    </source>
</evidence>
<dbReference type="GO" id="GO:0005524">
    <property type="term" value="F:ATP binding"/>
    <property type="evidence" value="ECO:0007669"/>
    <property type="project" value="UniProtKB-KW"/>
</dbReference>
<evidence type="ECO:0000256" key="5">
    <source>
        <dbReference type="ARBA" id="ARBA00023163"/>
    </source>
</evidence>
<feature type="region of interest" description="Disordered" evidence="6">
    <location>
        <begin position="111"/>
        <end position="130"/>
    </location>
</feature>
<dbReference type="PANTHER" id="PTHR32071">
    <property type="entry name" value="TRANSCRIPTIONAL REGULATORY PROTEIN"/>
    <property type="match status" value="1"/>
</dbReference>
<evidence type="ECO:0000259" key="7">
    <source>
        <dbReference type="PROSITE" id="PS50045"/>
    </source>
</evidence>
<name>A0A085W4Q9_9BACT</name>
<keyword evidence="1" id="KW-0547">Nucleotide-binding</keyword>
<dbReference type="Pfam" id="PF00158">
    <property type="entry name" value="Sigma54_activat"/>
    <property type="match status" value="1"/>
</dbReference>
<accession>A0A085W4Q9</accession>
<dbReference type="InterPro" id="IPR002078">
    <property type="entry name" value="Sigma_54_int"/>
</dbReference>
<dbReference type="InterPro" id="IPR025943">
    <property type="entry name" value="Sigma_54_int_dom_ATP-bd_2"/>
</dbReference>
<proteinExistence type="predicted"/>
<keyword evidence="5" id="KW-0804">Transcription</keyword>
<evidence type="ECO:0000313" key="9">
    <source>
        <dbReference type="Proteomes" id="UP000028725"/>
    </source>
</evidence>
<dbReference type="GO" id="GO:0003677">
    <property type="term" value="F:DNA binding"/>
    <property type="evidence" value="ECO:0007669"/>
    <property type="project" value="UniProtKB-KW"/>
</dbReference>
<dbReference type="PATRIC" id="fig|394096.3.peg.7521"/>
<sequence length="580" mass="64724">MMPEAIQSLLATLQQARYFEDAAEVVLRGMLKVVEEVLAASPYAKTGRLLRGMIYLRPDEAYRGLAVVDLSGGKTDNAGPLHASATAWRSLQEHRCAVSIDIATRTIQPHRSDAAHKVMPAPPESSEGFNSQESQQRFLGREATHVCVLPLRSWAGHLDGMVSLEASCPASMGRPFIWKDCEARLQLLSDVSAPYLTGLAPRTVKPTEVDEFLPVVGSAMGQMLPMLRMFAHGDETLLISGPTGAGKSRLARWCHQNSPRKQNPFEVLDLTTVPEELQNAEIFGWKKGAFTNAVRDTLGSVARAEGGTLFIDEIDKLSKKVQASLLYLLEERTYRPLGDDSKDRRANVRFIIGTNVDLRKAVEQGRFREDLYYRINVLPIKVPPLDERQDEIPLWAEYMVNRCFRERMPGGQARLAPEAQRRLSTSRWPGNLRQLDNIVRRSIMVAMTEQTRIGARDVSGLMLEERHIAEALGLDPEGAELSTVLKSMRTAALAFFHEARQRGAMDLDLADAFRGFVLGVASQQVGREEAMRLFGLDAAVKNRNHHRILRRELDRVLALYEALGSEPDSLVDQLKPESEP</sequence>
<dbReference type="STRING" id="394096.DB31_3786"/>
<dbReference type="AlphaFoldDB" id="A0A085W4Q9"/>
<evidence type="ECO:0000313" key="8">
    <source>
        <dbReference type="EMBL" id="KFE62672.1"/>
    </source>
</evidence>
<dbReference type="Pfam" id="PF25601">
    <property type="entry name" value="AAA_lid_14"/>
    <property type="match status" value="1"/>
</dbReference>
<evidence type="ECO:0000256" key="2">
    <source>
        <dbReference type="ARBA" id="ARBA00022840"/>
    </source>
</evidence>
<gene>
    <name evidence="8" type="ORF">DB31_3786</name>
</gene>
<keyword evidence="2" id="KW-0067">ATP-binding</keyword>
<dbReference type="Gene3D" id="1.10.8.60">
    <property type="match status" value="1"/>
</dbReference>
<keyword evidence="9" id="KW-1185">Reference proteome</keyword>
<dbReference type="Proteomes" id="UP000028725">
    <property type="component" value="Unassembled WGS sequence"/>
</dbReference>
<dbReference type="SUPFAM" id="SSF52540">
    <property type="entry name" value="P-loop containing nucleoside triphosphate hydrolases"/>
    <property type="match status" value="1"/>
</dbReference>
<dbReference type="InterPro" id="IPR025944">
    <property type="entry name" value="Sigma_54_int_dom_CS"/>
</dbReference>
<protein>
    <submittedName>
        <fullName evidence="8">NtrC</fullName>
    </submittedName>
</protein>
<evidence type="ECO:0000256" key="1">
    <source>
        <dbReference type="ARBA" id="ARBA00022741"/>
    </source>
</evidence>
<reference evidence="8 9" key="1">
    <citation type="submission" date="2014-04" db="EMBL/GenBank/DDBJ databases">
        <title>Genome assembly of Hyalangium minutum DSM 14724.</title>
        <authorList>
            <person name="Sharma G."/>
            <person name="Subramanian S."/>
        </authorList>
    </citation>
    <scope>NUCLEOTIDE SEQUENCE [LARGE SCALE GENOMIC DNA]</scope>
    <source>
        <strain evidence="8 9">DSM 14724</strain>
    </source>
</reference>
<dbReference type="InterPro" id="IPR027417">
    <property type="entry name" value="P-loop_NTPase"/>
</dbReference>